<dbReference type="GO" id="GO:0034976">
    <property type="term" value="P:response to endoplasmic reticulum stress"/>
    <property type="evidence" value="ECO:0007669"/>
    <property type="project" value="TreeGrafter"/>
</dbReference>
<proteinExistence type="predicted"/>
<protein>
    <submittedName>
        <fullName evidence="1">Uncharacterized protein</fullName>
    </submittedName>
</protein>
<sequence length="100" mass="11873">MVYTNPPLDCGKTQEAELNGKTNDKKIVTFDIENSKILVMRVWLFAARQSRVGHWQNYAIDRERFKTRIARVAKKISWIFESRHRIKINNRIMKLTNKPV</sequence>
<dbReference type="GO" id="GO:0004865">
    <property type="term" value="F:protein serine/threonine phosphatase inhibitor activity"/>
    <property type="evidence" value="ECO:0007669"/>
    <property type="project" value="UniProtKB-KW"/>
</dbReference>
<dbReference type="PANTHER" id="PTHR16489:SF12">
    <property type="entry name" value="GH11727P"/>
    <property type="match status" value="1"/>
</dbReference>
<dbReference type="OrthoDB" id="28551at10239"/>
<organism evidence="1 2">
    <name type="scientific">Choristoneura occidentalis granulovirus</name>
    <dbReference type="NCBI Taxonomy" id="364745"/>
    <lineage>
        <taxon>Viruses</taxon>
        <taxon>Viruses incertae sedis</taxon>
        <taxon>Naldaviricetes</taxon>
        <taxon>Lefavirales</taxon>
        <taxon>Baculoviridae</taxon>
        <taxon>Betabaculovirus</taxon>
        <taxon>Betabaculovirus chofumiferanae</taxon>
    </lineage>
</organism>
<accession>A0ACD6B573</accession>
<evidence type="ECO:0000313" key="2">
    <source>
        <dbReference type="Proteomes" id="UP000202317"/>
    </source>
</evidence>
<name>A0ACD6B573_9BBAC</name>
<dbReference type="GO" id="GO:0039606">
    <property type="term" value="P:symbiont-mediated suppression of host translation initiation"/>
    <property type="evidence" value="ECO:0007669"/>
    <property type="project" value="UniProtKB-KW"/>
</dbReference>
<reference evidence="1 2" key="1">
    <citation type="journal article" date="2006" name="J. Gen. Virol.">
        <title>Sequence analysis of the Choristoneura occidentalis granulovirus genome.</title>
        <authorList>
            <person name="Escasa S.R."/>
            <person name="Lauzon H.A.M."/>
            <person name="Mathur A.C."/>
            <person name="Krell P.J."/>
            <person name="Arif B.M."/>
        </authorList>
    </citation>
    <scope>NUCLEOTIDE SEQUENCE [LARGE SCALE GENOMIC DNA]</scope>
</reference>
<dbReference type="Proteomes" id="UP000202317">
    <property type="component" value="Segment"/>
</dbReference>
<dbReference type="KEGG" id="vg:4155859"/>
<dbReference type="InterPro" id="IPR051254">
    <property type="entry name" value="PPP1R15"/>
</dbReference>
<evidence type="ECO:0000313" key="1">
    <source>
        <dbReference type="EMBL" id="ABC61170.1"/>
    </source>
</evidence>
<dbReference type="PANTHER" id="PTHR16489">
    <property type="entry name" value="GH11727P"/>
    <property type="match status" value="1"/>
</dbReference>
<keyword evidence="2" id="KW-1185">Reference proteome</keyword>
<dbReference type="EMBL" id="DQ333351">
    <property type="protein sequence ID" value="ABC61170.1"/>
    <property type="molecule type" value="Genomic_DNA"/>
</dbReference>